<evidence type="ECO:0000313" key="5">
    <source>
        <dbReference type="Proteomes" id="UP001549366"/>
    </source>
</evidence>
<dbReference type="Pfam" id="PF00890">
    <property type="entry name" value="FAD_binding_2"/>
    <property type="match status" value="1"/>
</dbReference>
<gene>
    <name evidence="4" type="ORF">V5J35_003543</name>
</gene>
<dbReference type="SUPFAM" id="SSF51905">
    <property type="entry name" value="FAD/NAD(P)-binding domain"/>
    <property type="match status" value="1"/>
</dbReference>
<dbReference type="Gene3D" id="3.50.50.60">
    <property type="entry name" value="FAD/NAD(P)-binding domain"/>
    <property type="match status" value="1"/>
</dbReference>
<name>A0ABV2SKQ0_9GAMM</name>
<evidence type="ECO:0000259" key="3">
    <source>
        <dbReference type="Pfam" id="PF00890"/>
    </source>
</evidence>
<dbReference type="InterPro" id="IPR036188">
    <property type="entry name" value="FAD/NAD-bd_sf"/>
</dbReference>
<dbReference type="Proteomes" id="UP001549366">
    <property type="component" value="Unassembled WGS sequence"/>
</dbReference>
<organism evidence="4 5">
    <name type="scientific">Endozoicomonas lisbonensis</name>
    <dbReference type="NCBI Taxonomy" id="3120522"/>
    <lineage>
        <taxon>Bacteria</taxon>
        <taxon>Pseudomonadati</taxon>
        <taxon>Pseudomonadota</taxon>
        <taxon>Gammaproteobacteria</taxon>
        <taxon>Oceanospirillales</taxon>
        <taxon>Endozoicomonadaceae</taxon>
        <taxon>Endozoicomonas</taxon>
    </lineage>
</organism>
<dbReference type="EMBL" id="JBEWTB010000002">
    <property type="protein sequence ID" value="MET4758351.1"/>
    <property type="molecule type" value="Genomic_DNA"/>
</dbReference>
<comment type="caution">
    <text evidence="4">The sequence shown here is derived from an EMBL/GenBank/DDBJ whole genome shotgun (WGS) entry which is preliminary data.</text>
</comment>
<sequence>MENNNNIVPDKTWDKTVDVVVVGSGTGALTAALRSHDLGMKVLVVVSGYPTIIRYLNSVVKIPEKNPSAISRILLAMIRAMVV</sequence>
<dbReference type="RefSeq" id="WP_354008443.1">
    <property type="nucleotide sequence ID" value="NZ_JBEWTA010000001.1"/>
</dbReference>
<evidence type="ECO:0000256" key="2">
    <source>
        <dbReference type="ARBA" id="ARBA00023002"/>
    </source>
</evidence>
<dbReference type="InterPro" id="IPR003953">
    <property type="entry name" value="FAD-dep_OxRdtase_2_FAD-bd"/>
</dbReference>
<reference evidence="4 5" key="1">
    <citation type="submission" date="2024-06" db="EMBL/GenBank/DDBJ databases">
        <title>Genomic Encyclopedia of Type Strains, Phase V (KMG-V): Genome sequencing to study the core and pangenomes of soil and plant-associated prokaryotes.</title>
        <authorList>
            <person name="Whitman W."/>
        </authorList>
    </citation>
    <scope>NUCLEOTIDE SEQUENCE [LARGE SCALE GENOMIC DNA]</scope>
    <source>
        <strain evidence="4 5">NE40</strain>
    </source>
</reference>
<feature type="domain" description="FAD-dependent oxidoreductase 2 FAD-binding" evidence="3">
    <location>
        <begin position="18"/>
        <end position="50"/>
    </location>
</feature>
<accession>A0ABV2SKQ0</accession>
<protein>
    <submittedName>
        <fullName evidence="4">Thioredoxin reductase</fullName>
    </submittedName>
</protein>
<evidence type="ECO:0000313" key="4">
    <source>
        <dbReference type="EMBL" id="MET4758351.1"/>
    </source>
</evidence>
<evidence type="ECO:0000256" key="1">
    <source>
        <dbReference type="ARBA" id="ARBA00022630"/>
    </source>
</evidence>
<proteinExistence type="predicted"/>
<keyword evidence="5" id="KW-1185">Reference proteome</keyword>
<keyword evidence="2" id="KW-0560">Oxidoreductase</keyword>
<keyword evidence="1" id="KW-0285">Flavoprotein</keyword>